<sequence length="188" mass="20062">MNRILRRLTPPAVGLTALAALTGCQAGATSPSAYPMDPGAMTQGDGMTMAPTDDADPARAALRAARPFDLGPMVVDGSGYAVYRYDRDSAAPPRSTCSDACARVWTPVRADGEIPLTGIDRALVGKVTRADGSDQVTLAGWPLYRCARDEMPGETAGQGTDRAWYPITPDGRRIETTQDTWRADAFRL</sequence>
<gene>
    <name evidence="2" type="ORF">ACFSYJ_08275</name>
</gene>
<evidence type="ECO:0000313" key="2">
    <source>
        <dbReference type="EMBL" id="MFD2458592.1"/>
    </source>
</evidence>
<name>A0ABW5GDT3_9PSEU</name>
<dbReference type="EMBL" id="JBHUKU010000004">
    <property type="protein sequence ID" value="MFD2458592.1"/>
    <property type="molecule type" value="Genomic_DNA"/>
</dbReference>
<organism evidence="2 3">
    <name type="scientific">Amycolatopsis samaneae</name>
    <dbReference type="NCBI Taxonomy" id="664691"/>
    <lineage>
        <taxon>Bacteria</taxon>
        <taxon>Bacillati</taxon>
        <taxon>Actinomycetota</taxon>
        <taxon>Actinomycetes</taxon>
        <taxon>Pseudonocardiales</taxon>
        <taxon>Pseudonocardiaceae</taxon>
        <taxon>Amycolatopsis</taxon>
    </lineage>
</organism>
<dbReference type="RefSeq" id="WP_345387733.1">
    <property type="nucleotide sequence ID" value="NZ_BAABHG010000002.1"/>
</dbReference>
<proteinExistence type="predicted"/>
<reference evidence="3" key="1">
    <citation type="journal article" date="2019" name="Int. J. Syst. Evol. Microbiol.">
        <title>The Global Catalogue of Microorganisms (GCM) 10K type strain sequencing project: providing services to taxonomists for standard genome sequencing and annotation.</title>
        <authorList>
            <consortium name="The Broad Institute Genomics Platform"/>
            <consortium name="The Broad Institute Genome Sequencing Center for Infectious Disease"/>
            <person name="Wu L."/>
            <person name="Ma J."/>
        </authorList>
    </citation>
    <scope>NUCLEOTIDE SEQUENCE [LARGE SCALE GENOMIC DNA]</scope>
    <source>
        <strain evidence="3">CGMCC 4.7643</strain>
    </source>
</reference>
<comment type="caution">
    <text evidence="2">The sequence shown here is derived from an EMBL/GenBank/DDBJ whole genome shotgun (WGS) entry which is preliminary data.</text>
</comment>
<dbReference type="InterPro" id="IPR005297">
    <property type="entry name" value="Lipoprotein_repeat"/>
</dbReference>
<dbReference type="Pfam" id="PF03640">
    <property type="entry name" value="Lipoprotein_15"/>
    <property type="match status" value="2"/>
</dbReference>
<dbReference type="PROSITE" id="PS51257">
    <property type="entry name" value="PROKAR_LIPOPROTEIN"/>
    <property type="match status" value="1"/>
</dbReference>
<protein>
    <recommendedName>
        <fullName evidence="4">Lipoprotein</fullName>
    </recommendedName>
</protein>
<evidence type="ECO:0008006" key="4">
    <source>
        <dbReference type="Google" id="ProtNLM"/>
    </source>
</evidence>
<evidence type="ECO:0000256" key="1">
    <source>
        <dbReference type="SAM" id="SignalP"/>
    </source>
</evidence>
<evidence type="ECO:0000313" key="3">
    <source>
        <dbReference type="Proteomes" id="UP001597419"/>
    </source>
</evidence>
<accession>A0ABW5GDT3</accession>
<dbReference type="Proteomes" id="UP001597419">
    <property type="component" value="Unassembled WGS sequence"/>
</dbReference>
<keyword evidence="1" id="KW-0732">Signal</keyword>
<keyword evidence="3" id="KW-1185">Reference proteome</keyword>
<feature type="signal peptide" evidence="1">
    <location>
        <begin position="1"/>
        <end position="26"/>
    </location>
</feature>
<feature type="chain" id="PRO_5046244142" description="Lipoprotein" evidence="1">
    <location>
        <begin position="27"/>
        <end position="188"/>
    </location>
</feature>
<dbReference type="PANTHER" id="PTHR39335">
    <property type="entry name" value="BLL4220 PROTEIN"/>
    <property type="match status" value="1"/>
</dbReference>
<dbReference type="PANTHER" id="PTHR39335:SF1">
    <property type="entry name" value="BLL4220 PROTEIN"/>
    <property type="match status" value="1"/>
</dbReference>